<evidence type="ECO:0000313" key="4">
    <source>
        <dbReference type="EMBL" id="PJJ40473.1"/>
    </source>
</evidence>
<comment type="caution">
    <text evidence="4">The sequence shown here is derived from an EMBL/GenBank/DDBJ whole genome shotgun (WGS) entry which is preliminary data.</text>
</comment>
<dbReference type="PANTHER" id="PTHR35004:SF8">
    <property type="entry name" value="TRANSPOSASE RV3428C-RELATED"/>
    <property type="match status" value="1"/>
</dbReference>
<dbReference type="NCBIfam" id="NF033546">
    <property type="entry name" value="transpos_IS21"/>
    <property type="match status" value="1"/>
</dbReference>
<dbReference type="SUPFAM" id="SSF53098">
    <property type="entry name" value="Ribonuclease H-like"/>
    <property type="match status" value="1"/>
</dbReference>
<dbReference type="InterPro" id="IPR054353">
    <property type="entry name" value="IstA-like_C"/>
</dbReference>
<evidence type="ECO:0000259" key="3">
    <source>
        <dbReference type="PROSITE" id="PS50994"/>
    </source>
</evidence>
<feature type="region of interest" description="Disordered" evidence="2">
    <location>
        <begin position="485"/>
        <end position="510"/>
    </location>
</feature>
<dbReference type="EMBL" id="PGEX01000001">
    <property type="protein sequence ID" value="PJJ40473.1"/>
    <property type="molecule type" value="Genomic_DNA"/>
</dbReference>
<dbReference type="PANTHER" id="PTHR35004">
    <property type="entry name" value="TRANSPOSASE RV3428C-RELATED"/>
    <property type="match status" value="1"/>
</dbReference>
<name>A0A2M9A4A3_9BACT</name>
<dbReference type="AlphaFoldDB" id="A0A2M9A4A3"/>
<dbReference type="GO" id="GO:0015074">
    <property type="term" value="P:DNA integration"/>
    <property type="evidence" value="ECO:0007669"/>
    <property type="project" value="InterPro"/>
</dbReference>
<dbReference type="Pfam" id="PF00665">
    <property type="entry name" value="rve"/>
    <property type="match status" value="1"/>
</dbReference>
<comment type="similarity">
    <text evidence="1">Belongs to the transposase IS21/IS408/IS1162 family.</text>
</comment>
<feature type="compositionally biased region" description="Basic and acidic residues" evidence="2">
    <location>
        <begin position="486"/>
        <end position="496"/>
    </location>
</feature>
<dbReference type="Proteomes" id="UP000231134">
    <property type="component" value="Unassembled WGS sequence"/>
</dbReference>
<dbReference type="Pfam" id="PF22483">
    <property type="entry name" value="Mu-transpos_C_2"/>
    <property type="match status" value="1"/>
</dbReference>
<protein>
    <submittedName>
        <fullName evidence="4">Transposase</fullName>
    </submittedName>
</protein>
<dbReference type="GO" id="GO:0003676">
    <property type="term" value="F:nucleic acid binding"/>
    <property type="evidence" value="ECO:0007669"/>
    <property type="project" value="InterPro"/>
</dbReference>
<evidence type="ECO:0000313" key="5">
    <source>
        <dbReference type="Proteomes" id="UP000231134"/>
    </source>
</evidence>
<dbReference type="InterPro" id="IPR036397">
    <property type="entry name" value="RNaseH_sf"/>
</dbReference>
<feature type="domain" description="Integrase catalytic" evidence="3">
    <location>
        <begin position="133"/>
        <end position="313"/>
    </location>
</feature>
<keyword evidence="5" id="KW-1185">Reference proteome</keyword>
<dbReference type="RefSeq" id="WP_095879300.1">
    <property type="nucleotide sequence ID" value="NZ_PGEX01000001.1"/>
</dbReference>
<accession>A0A2M9A4A3</accession>
<sequence length="510" mass="59029">MTKYREILRLRSLGLSQNDIAASCQVSKKTVNKVLKLANEYNLRWPLEERLTDREIDKIIHPNGKETRKITDRKLPDFDHVKNELLRNGVNKKLLWAEYLEECRLENTKPLMYSQFCHYILQDERVRRATMHINRKPGEQIEVDWAGDPAYIIDPETGEQKKAYVFVGVLNYSMYAYAEAFPDEKQKSWNDAHIHMFEFFGGVSKMLVPDNCKTAVTHNRKYADELNSSYQELAEHYGTAIIPARVRAPKDKASAEGTVGNVSTWIIAALRNEEFFGIGELNRAIRRKLEEYNERPFQKKEGSRKGLFDLEERTFLLPLPRTRYENATWRSLTVQFNYHVCVEGNFYSVPFGFIGKKVDVRETDSIVEIFDDGNRIASHAKMLGCKGKYSTLAVHMPEKHQKFLEWDGDRFRNWARKIGYSTLTVIERVLASKPIEQQTYKACMAILSLAKDYSDVSLEAACERMISFGVTPTFKSVQNLLAANGDRTKKPAERPRGITRGAEYYRRDND</sequence>
<proteinExistence type="inferred from homology"/>
<dbReference type="PROSITE" id="PS50994">
    <property type="entry name" value="INTEGRASE"/>
    <property type="match status" value="1"/>
</dbReference>
<dbReference type="OrthoDB" id="3193769at2"/>
<dbReference type="InterPro" id="IPR012337">
    <property type="entry name" value="RNaseH-like_sf"/>
</dbReference>
<gene>
    <name evidence="4" type="ORF">BGX16_0398</name>
</gene>
<evidence type="ECO:0000256" key="1">
    <source>
        <dbReference type="ARBA" id="ARBA00009277"/>
    </source>
</evidence>
<organism evidence="4 5">
    <name type="scientific">Hallerella succinigenes</name>
    <dbReference type="NCBI Taxonomy" id="1896222"/>
    <lineage>
        <taxon>Bacteria</taxon>
        <taxon>Pseudomonadati</taxon>
        <taxon>Fibrobacterota</taxon>
        <taxon>Fibrobacteria</taxon>
        <taxon>Fibrobacterales</taxon>
        <taxon>Fibrobacteraceae</taxon>
        <taxon>Hallerella</taxon>
    </lineage>
</organism>
<dbReference type="Gene3D" id="3.30.420.10">
    <property type="entry name" value="Ribonuclease H-like superfamily/Ribonuclease H"/>
    <property type="match status" value="1"/>
</dbReference>
<evidence type="ECO:0000256" key="2">
    <source>
        <dbReference type="SAM" id="MobiDB-lite"/>
    </source>
</evidence>
<dbReference type="InterPro" id="IPR001584">
    <property type="entry name" value="Integrase_cat-core"/>
</dbReference>
<reference evidence="4 5" key="1">
    <citation type="submission" date="2017-11" db="EMBL/GenBank/DDBJ databases">
        <title>Animal gut microbial communities from fecal samples from Wisconsin, USA.</title>
        <authorList>
            <person name="Neumann A."/>
        </authorList>
    </citation>
    <scope>NUCLEOTIDE SEQUENCE [LARGE SCALE GENOMIC DNA]</scope>
    <source>
        <strain evidence="4 5">UWS3</strain>
    </source>
</reference>